<dbReference type="CDD" id="cd14066">
    <property type="entry name" value="STKc_IRAK"/>
    <property type="match status" value="1"/>
</dbReference>
<dbReference type="GO" id="GO:0016301">
    <property type="term" value="F:kinase activity"/>
    <property type="evidence" value="ECO:0007669"/>
    <property type="project" value="UniProtKB-KW"/>
</dbReference>
<dbReference type="PROSITE" id="PS00108">
    <property type="entry name" value="PROTEIN_KINASE_ST"/>
    <property type="match status" value="1"/>
</dbReference>
<evidence type="ECO:0000256" key="4">
    <source>
        <dbReference type="ARBA" id="ARBA00022692"/>
    </source>
</evidence>
<feature type="domain" description="EGF-like" evidence="21">
    <location>
        <begin position="285"/>
        <end position="323"/>
    </location>
</feature>
<dbReference type="Gene3D" id="1.10.510.10">
    <property type="entry name" value="Transferase(Phosphotransferase) domain 1"/>
    <property type="match status" value="1"/>
</dbReference>
<evidence type="ECO:0000259" key="22">
    <source>
        <dbReference type="PROSITE" id="PS50927"/>
    </source>
</evidence>
<dbReference type="InterPro" id="IPR000742">
    <property type="entry name" value="EGF"/>
</dbReference>
<dbReference type="InterPro" id="IPR001480">
    <property type="entry name" value="Bulb-type_lectin_dom"/>
</dbReference>
<dbReference type="Pfam" id="PF00069">
    <property type="entry name" value="Pkinase"/>
    <property type="match status" value="1"/>
</dbReference>
<evidence type="ECO:0000256" key="9">
    <source>
        <dbReference type="ARBA" id="ARBA00022989"/>
    </source>
</evidence>
<evidence type="ECO:0000256" key="10">
    <source>
        <dbReference type="ARBA" id="ARBA00023136"/>
    </source>
</evidence>
<keyword evidence="12" id="KW-0325">Glycoprotein</keyword>
<evidence type="ECO:0000256" key="16">
    <source>
        <dbReference type="PROSITE-ProRule" id="PRU00076"/>
    </source>
</evidence>
<dbReference type="CDD" id="cd01098">
    <property type="entry name" value="PAN_AP_plant"/>
    <property type="match status" value="1"/>
</dbReference>
<keyword evidence="3 15" id="KW-0808">Transferase</keyword>
<keyword evidence="24" id="KW-1185">Reference proteome</keyword>
<comment type="subcellular location">
    <subcellularLocation>
        <location evidence="1">Membrane</location>
        <topology evidence="1">Single-pass membrane protein</topology>
    </subcellularLocation>
</comment>
<evidence type="ECO:0000256" key="17">
    <source>
        <dbReference type="PROSITE-ProRule" id="PRU10141"/>
    </source>
</evidence>
<keyword evidence="10 18" id="KW-0472">Membrane</keyword>
<evidence type="ECO:0000313" key="24">
    <source>
        <dbReference type="Proteomes" id="UP001652623"/>
    </source>
</evidence>
<keyword evidence="9 18" id="KW-1133">Transmembrane helix</keyword>
<feature type="binding site" evidence="17">
    <location>
        <position position="544"/>
    </location>
    <ligand>
        <name>ATP</name>
        <dbReference type="ChEBI" id="CHEBI:30616"/>
    </ligand>
</feature>
<dbReference type="Gene3D" id="3.30.200.20">
    <property type="entry name" value="Phosphorylase Kinase, domain 1"/>
    <property type="match status" value="1"/>
</dbReference>
<keyword evidence="4 18" id="KW-0812">Transmembrane</keyword>
<feature type="domain" description="Protein kinase" evidence="20">
    <location>
        <begin position="516"/>
        <end position="801"/>
    </location>
</feature>
<dbReference type="CDD" id="cd00053">
    <property type="entry name" value="EGF"/>
    <property type="match status" value="1"/>
</dbReference>
<proteinExistence type="inferred from homology"/>
<dbReference type="InterPro" id="IPR036426">
    <property type="entry name" value="Bulb-type_lectin_dom_sf"/>
</dbReference>
<dbReference type="CDD" id="cd00028">
    <property type="entry name" value="B_lectin"/>
    <property type="match status" value="1"/>
</dbReference>
<dbReference type="Pfam" id="PF01453">
    <property type="entry name" value="B_lectin"/>
    <property type="match status" value="1"/>
</dbReference>
<dbReference type="Proteomes" id="UP001652623">
    <property type="component" value="Chromosome 5"/>
</dbReference>
<dbReference type="Gene3D" id="2.90.10.10">
    <property type="entry name" value="Bulb-type lectin domain"/>
    <property type="match status" value="1"/>
</dbReference>
<evidence type="ECO:0000256" key="2">
    <source>
        <dbReference type="ARBA" id="ARBA00022527"/>
    </source>
</evidence>
<evidence type="ECO:0000259" key="23">
    <source>
        <dbReference type="PROSITE" id="PS50948"/>
    </source>
</evidence>
<dbReference type="GeneID" id="132803716"/>
<comment type="similarity">
    <text evidence="15">Belongs to the protein kinase superfamily. Ser/Thr protein kinase family.</text>
</comment>
<name>A0ABM4A8K1_ZIZJJ</name>
<organism evidence="24 25">
    <name type="scientific">Ziziphus jujuba</name>
    <name type="common">Chinese jujube</name>
    <name type="synonym">Ziziphus sativa</name>
    <dbReference type="NCBI Taxonomy" id="326968"/>
    <lineage>
        <taxon>Eukaryota</taxon>
        <taxon>Viridiplantae</taxon>
        <taxon>Streptophyta</taxon>
        <taxon>Embryophyta</taxon>
        <taxon>Tracheophyta</taxon>
        <taxon>Spermatophyta</taxon>
        <taxon>Magnoliopsida</taxon>
        <taxon>eudicotyledons</taxon>
        <taxon>Gunneridae</taxon>
        <taxon>Pentapetalae</taxon>
        <taxon>rosids</taxon>
        <taxon>fabids</taxon>
        <taxon>Rosales</taxon>
        <taxon>Rhamnaceae</taxon>
        <taxon>Paliureae</taxon>
        <taxon>Ziziphus</taxon>
    </lineage>
</organism>
<evidence type="ECO:0000259" key="21">
    <source>
        <dbReference type="PROSITE" id="PS50026"/>
    </source>
</evidence>
<keyword evidence="6 15" id="KW-0547">Nucleotide-binding</keyword>
<comment type="catalytic activity">
    <reaction evidence="13 15">
        <text>L-threonyl-[protein] + ATP = O-phospho-L-threonyl-[protein] + ADP + H(+)</text>
        <dbReference type="Rhea" id="RHEA:46608"/>
        <dbReference type="Rhea" id="RHEA-COMP:11060"/>
        <dbReference type="Rhea" id="RHEA-COMP:11605"/>
        <dbReference type="ChEBI" id="CHEBI:15378"/>
        <dbReference type="ChEBI" id="CHEBI:30013"/>
        <dbReference type="ChEBI" id="CHEBI:30616"/>
        <dbReference type="ChEBI" id="CHEBI:61977"/>
        <dbReference type="ChEBI" id="CHEBI:456216"/>
        <dbReference type="EC" id="2.7.11.1"/>
    </reaction>
</comment>
<dbReference type="InterPro" id="IPR011009">
    <property type="entry name" value="Kinase-like_dom_sf"/>
</dbReference>
<evidence type="ECO:0000256" key="12">
    <source>
        <dbReference type="ARBA" id="ARBA00023180"/>
    </source>
</evidence>
<dbReference type="SMART" id="SM00220">
    <property type="entry name" value="S_TKc"/>
    <property type="match status" value="1"/>
</dbReference>
<feature type="transmembrane region" description="Helical" evidence="18">
    <location>
        <begin position="458"/>
        <end position="483"/>
    </location>
</feature>
<evidence type="ECO:0000256" key="6">
    <source>
        <dbReference type="ARBA" id="ARBA00022741"/>
    </source>
</evidence>
<keyword evidence="5 19" id="KW-0732">Signal</keyword>
<accession>A0ABM4A8K1</accession>
<dbReference type="EC" id="2.7.11.1" evidence="15"/>
<protein>
    <recommendedName>
        <fullName evidence="15">Receptor-like serine/threonine-protein kinase</fullName>
        <ecNumber evidence="15">2.7.11.1</ecNumber>
    </recommendedName>
</protein>
<evidence type="ECO:0000256" key="18">
    <source>
        <dbReference type="SAM" id="Phobius"/>
    </source>
</evidence>
<reference evidence="25" key="1">
    <citation type="submission" date="2025-08" db="UniProtKB">
        <authorList>
            <consortium name="RefSeq"/>
        </authorList>
    </citation>
    <scope>IDENTIFICATION</scope>
    <source>
        <tissue evidence="25">Seedling</tissue>
    </source>
</reference>
<evidence type="ECO:0000256" key="15">
    <source>
        <dbReference type="PIRNR" id="PIRNR000641"/>
    </source>
</evidence>
<feature type="domain" description="Bulb-type lectin" evidence="22">
    <location>
        <begin position="39"/>
        <end position="153"/>
    </location>
</feature>
<keyword evidence="8 15" id="KW-0067">ATP-binding</keyword>
<evidence type="ECO:0000256" key="14">
    <source>
        <dbReference type="ARBA" id="ARBA00048679"/>
    </source>
</evidence>
<dbReference type="InterPro" id="IPR008271">
    <property type="entry name" value="Ser/Thr_kinase_AS"/>
</dbReference>
<dbReference type="PIRSF" id="PIRSF000641">
    <property type="entry name" value="SRK"/>
    <property type="match status" value="1"/>
</dbReference>
<dbReference type="RefSeq" id="XP_060673077.1">
    <property type="nucleotide sequence ID" value="XM_060817094.1"/>
</dbReference>
<dbReference type="SUPFAM" id="SSF51110">
    <property type="entry name" value="alpha-D-mannose-specific plant lectins"/>
    <property type="match status" value="1"/>
</dbReference>
<dbReference type="InterPro" id="IPR017441">
    <property type="entry name" value="Protein_kinase_ATP_BS"/>
</dbReference>
<keyword evidence="16" id="KW-0245">EGF-like domain</keyword>
<dbReference type="PANTHER" id="PTHR47974:SF3">
    <property type="entry name" value="RECEPTOR-LIKE SERINE_THREONINE-PROTEIN KINASE"/>
    <property type="match status" value="1"/>
</dbReference>
<feature type="chain" id="PRO_5045310506" description="Receptor-like serine/threonine-protein kinase" evidence="19">
    <location>
        <begin position="19"/>
        <end position="801"/>
    </location>
</feature>
<evidence type="ECO:0000259" key="20">
    <source>
        <dbReference type="PROSITE" id="PS50011"/>
    </source>
</evidence>
<evidence type="ECO:0000256" key="7">
    <source>
        <dbReference type="ARBA" id="ARBA00022777"/>
    </source>
</evidence>
<dbReference type="Pfam" id="PF00954">
    <property type="entry name" value="S_locus_glycop"/>
    <property type="match status" value="1"/>
</dbReference>
<dbReference type="InterPro" id="IPR003609">
    <property type="entry name" value="Pan_app"/>
</dbReference>
<evidence type="ECO:0000256" key="11">
    <source>
        <dbReference type="ARBA" id="ARBA00023157"/>
    </source>
</evidence>
<evidence type="ECO:0000313" key="25">
    <source>
        <dbReference type="RefSeq" id="XP_060673077.1"/>
    </source>
</evidence>
<comment type="caution">
    <text evidence="16">Lacks conserved residue(s) required for the propagation of feature annotation.</text>
</comment>
<dbReference type="InterPro" id="IPR024171">
    <property type="entry name" value="SRK-like_kinase"/>
</dbReference>
<keyword evidence="2 15" id="KW-0723">Serine/threonine-protein kinase</keyword>
<feature type="signal peptide" evidence="19">
    <location>
        <begin position="1"/>
        <end position="18"/>
    </location>
</feature>
<keyword evidence="11" id="KW-1015">Disulfide bond</keyword>
<sequence length="801" mass="90804">MACLFIFFSVLLLTICSAFSSSNSDTLREGAFLSVEKQDDVLVSSNGIFSAGFHPVGQNAYCFAIWFNHPLYNYQNVTSRTVVWMTNRDEPVYEKVSKLSLQKDGNLVLTDAGRLVIWATDTASLSPAFLYLHDNGNLMLNNSKGVLWQSFDSPTDTLLPLQLFTKSTKLVSSRSESNFSTGFYTFSFSDNNLLNLIFDNSEVSSVYWPPPWLVSWEAGRSTYNNSRVAMLNSLGNFSSSDDFTFLATDYGSILQRRLRMDYDGNIRLYSRTNDGAEWYVSWEAIPDPCKINGICGVNGLCTYDYSSGRKCSCLPGYKMKNRTDWTKGCEPKFNPSCNRNDSKFIRLFSVEFYGYDYGFFPNYTLSQCEQLCSSLCNCKGFQYSFFNTGIINCYPKKLLLNGYRTPSFFGDLYLRLPNSYHLPQEKTLEEFSLECSDVTAQELNRTYSKKHENQSVKLLLWFVTGVGGFQLICFVSVCSFLFIRNQREARDHIGGYLVAATGFKRYSFDELKKATRGFKEEIGRGSGGIVYKGVPSDDRVAAVKRLNQEDNQGEAEFLAEVNTIGRLNHMHLMEMWGYCAEGKHRLLVYEYLEHGSLKHNLSSNVLDWKKMFEIAVGTAKGLAYLHEECLEWILHCDVKPQNILLDSNYSPKVADFGLSKLLKRGELNNSRFSRIRGTRGYMAPEWVSNQPITSKVDVYSYGIVVLEMLTGKSPTTDIKAVDETGKTENRGLVSWVRENIKGSSSDEIEPSLEKIMDPSMGEECDMMKMAKLLVVAMKCVEEEKGGRPTMSQVVEMLQDNH</sequence>
<dbReference type="InterPro" id="IPR000719">
    <property type="entry name" value="Prot_kinase_dom"/>
</dbReference>
<comment type="catalytic activity">
    <reaction evidence="14 15">
        <text>L-seryl-[protein] + ATP = O-phospho-L-seryl-[protein] + ADP + H(+)</text>
        <dbReference type="Rhea" id="RHEA:17989"/>
        <dbReference type="Rhea" id="RHEA-COMP:9863"/>
        <dbReference type="Rhea" id="RHEA-COMP:11604"/>
        <dbReference type="ChEBI" id="CHEBI:15378"/>
        <dbReference type="ChEBI" id="CHEBI:29999"/>
        <dbReference type="ChEBI" id="CHEBI:30616"/>
        <dbReference type="ChEBI" id="CHEBI:83421"/>
        <dbReference type="ChEBI" id="CHEBI:456216"/>
        <dbReference type="EC" id="2.7.11.1"/>
    </reaction>
</comment>
<evidence type="ECO:0000256" key="1">
    <source>
        <dbReference type="ARBA" id="ARBA00004167"/>
    </source>
</evidence>
<keyword evidence="7 15" id="KW-0418">Kinase</keyword>
<evidence type="ECO:0000256" key="8">
    <source>
        <dbReference type="ARBA" id="ARBA00022840"/>
    </source>
</evidence>
<dbReference type="SMART" id="SM00108">
    <property type="entry name" value="B_lectin"/>
    <property type="match status" value="1"/>
</dbReference>
<evidence type="ECO:0000256" key="3">
    <source>
        <dbReference type="ARBA" id="ARBA00022679"/>
    </source>
</evidence>
<dbReference type="PROSITE" id="PS50026">
    <property type="entry name" value="EGF_3"/>
    <property type="match status" value="1"/>
</dbReference>
<feature type="domain" description="Apple" evidence="23">
    <location>
        <begin position="337"/>
        <end position="417"/>
    </location>
</feature>
<evidence type="ECO:0000256" key="5">
    <source>
        <dbReference type="ARBA" id="ARBA00022729"/>
    </source>
</evidence>
<evidence type="ECO:0000256" key="13">
    <source>
        <dbReference type="ARBA" id="ARBA00047899"/>
    </source>
</evidence>
<dbReference type="InterPro" id="IPR000858">
    <property type="entry name" value="S_locus_glycoprot_dom"/>
</dbReference>
<dbReference type="SUPFAM" id="SSF56112">
    <property type="entry name" value="Protein kinase-like (PK-like)"/>
    <property type="match status" value="1"/>
</dbReference>
<dbReference type="PROSITE" id="PS00107">
    <property type="entry name" value="PROTEIN_KINASE_ATP"/>
    <property type="match status" value="1"/>
</dbReference>
<evidence type="ECO:0000256" key="19">
    <source>
        <dbReference type="SAM" id="SignalP"/>
    </source>
</evidence>
<dbReference type="PROSITE" id="PS50927">
    <property type="entry name" value="BULB_LECTIN"/>
    <property type="match status" value="1"/>
</dbReference>
<gene>
    <name evidence="25" type="primary">LOC132803716</name>
</gene>
<dbReference type="PROSITE" id="PS50011">
    <property type="entry name" value="PROTEIN_KINASE_DOM"/>
    <property type="match status" value="1"/>
</dbReference>
<dbReference type="PROSITE" id="PS50948">
    <property type="entry name" value="PAN"/>
    <property type="match status" value="1"/>
</dbReference>
<dbReference type="PANTHER" id="PTHR47974">
    <property type="entry name" value="OS07G0415500 PROTEIN"/>
    <property type="match status" value="1"/>
</dbReference>
<keyword evidence="25" id="KW-0675">Receptor</keyword>